<evidence type="ECO:0000259" key="4">
    <source>
        <dbReference type="Pfam" id="PF12804"/>
    </source>
</evidence>
<organism evidence="5 6">
    <name type="scientific">Paracoccus chinensis</name>
    <dbReference type="NCBI Taxonomy" id="525640"/>
    <lineage>
        <taxon>Bacteria</taxon>
        <taxon>Pseudomonadati</taxon>
        <taxon>Pseudomonadota</taxon>
        <taxon>Alphaproteobacteria</taxon>
        <taxon>Rhodobacterales</taxon>
        <taxon>Paracoccaceae</taxon>
        <taxon>Paracoccus</taxon>
    </lineage>
</organism>
<dbReference type="Pfam" id="PF12804">
    <property type="entry name" value="NTP_transf_3"/>
    <property type="match status" value="1"/>
</dbReference>
<gene>
    <name evidence="5" type="ORF">SAMN04487971_101254</name>
</gene>
<dbReference type="CDD" id="cd06422">
    <property type="entry name" value="NTP_transferase_like_1"/>
    <property type="match status" value="1"/>
</dbReference>
<dbReference type="PANTHER" id="PTHR43584">
    <property type="entry name" value="NUCLEOTIDYL TRANSFERASE"/>
    <property type="match status" value="1"/>
</dbReference>
<evidence type="ECO:0000256" key="3">
    <source>
        <dbReference type="ARBA" id="ARBA00022842"/>
    </source>
</evidence>
<evidence type="ECO:0000313" key="6">
    <source>
        <dbReference type="Proteomes" id="UP000199555"/>
    </source>
</evidence>
<dbReference type="Gene3D" id="3.90.550.10">
    <property type="entry name" value="Spore Coat Polysaccharide Biosynthesis Protein SpsA, Chain A"/>
    <property type="match status" value="1"/>
</dbReference>
<keyword evidence="1 5" id="KW-0808">Transferase</keyword>
<accession>A0A1G9CKB2</accession>
<dbReference type="InterPro" id="IPR050065">
    <property type="entry name" value="GlmU-like"/>
</dbReference>
<name>A0A1G9CKB2_9RHOB</name>
<dbReference type="GO" id="GO:0016779">
    <property type="term" value="F:nucleotidyltransferase activity"/>
    <property type="evidence" value="ECO:0007669"/>
    <property type="project" value="UniProtKB-KW"/>
</dbReference>
<dbReference type="OrthoDB" id="9788272at2"/>
<evidence type="ECO:0000313" key="5">
    <source>
        <dbReference type="EMBL" id="SDK52130.1"/>
    </source>
</evidence>
<keyword evidence="6" id="KW-1185">Reference proteome</keyword>
<sequence length="227" mass="23916">MTAPDSLMLFAAGKGTRMAPLTDVTPKPLIRVAGHPLIDHALALARAGGARRIVVNTHHLGQQIVDHLAGSDVVVSDESGALLETGGGLRKALPLLGPSPVLTMNPDVVWTGPNPVAALRAAWDGRMDALLMLVPVKRAQGRIGGGDFALDAKGRIARGGPFVYTGCQIIRTEGLAEVDAEMFSLNLLWDRMIAQGRAYGLVHPGGWCDVGRPDCIPLAEAMLREAA</sequence>
<dbReference type="AlphaFoldDB" id="A0A1G9CKB2"/>
<dbReference type="STRING" id="525640.SAMN04487971_101254"/>
<dbReference type="RefSeq" id="WP_090751825.1">
    <property type="nucleotide sequence ID" value="NZ_FNGE01000001.1"/>
</dbReference>
<feature type="domain" description="MobA-like NTP transferase" evidence="4">
    <location>
        <begin position="9"/>
        <end position="134"/>
    </location>
</feature>
<keyword evidence="2" id="KW-0548">Nucleotidyltransferase</keyword>
<dbReference type="SUPFAM" id="SSF53448">
    <property type="entry name" value="Nucleotide-diphospho-sugar transferases"/>
    <property type="match status" value="1"/>
</dbReference>
<reference evidence="6" key="1">
    <citation type="submission" date="2016-10" db="EMBL/GenBank/DDBJ databases">
        <authorList>
            <person name="Varghese N."/>
            <person name="Submissions S."/>
        </authorList>
    </citation>
    <scope>NUCLEOTIDE SEQUENCE [LARGE SCALE GENOMIC DNA]</scope>
    <source>
        <strain evidence="6">CGMCC 1.7655</strain>
    </source>
</reference>
<keyword evidence="3" id="KW-0460">Magnesium</keyword>
<dbReference type="PANTHER" id="PTHR43584:SF8">
    <property type="entry name" value="N-ACETYLMURAMATE ALPHA-1-PHOSPHATE URIDYLYLTRANSFERASE"/>
    <property type="match status" value="1"/>
</dbReference>
<dbReference type="InterPro" id="IPR029044">
    <property type="entry name" value="Nucleotide-diphossugar_trans"/>
</dbReference>
<proteinExistence type="predicted"/>
<protein>
    <submittedName>
        <fullName evidence="5">MobA-like NTP transferase domain-containing protein</fullName>
    </submittedName>
</protein>
<dbReference type="InterPro" id="IPR025877">
    <property type="entry name" value="MobA-like_NTP_Trfase"/>
</dbReference>
<evidence type="ECO:0000256" key="2">
    <source>
        <dbReference type="ARBA" id="ARBA00022695"/>
    </source>
</evidence>
<dbReference type="EMBL" id="FNGE01000001">
    <property type="protein sequence ID" value="SDK52130.1"/>
    <property type="molecule type" value="Genomic_DNA"/>
</dbReference>
<dbReference type="Proteomes" id="UP000199555">
    <property type="component" value="Unassembled WGS sequence"/>
</dbReference>
<evidence type="ECO:0000256" key="1">
    <source>
        <dbReference type="ARBA" id="ARBA00022679"/>
    </source>
</evidence>